<comment type="caution">
    <text evidence="2">The sequence shown here is derived from an EMBL/GenBank/DDBJ whole genome shotgun (WGS) entry which is preliminary data.</text>
</comment>
<feature type="compositionally biased region" description="Basic and acidic residues" evidence="1">
    <location>
        <begin position="248"/>
        <end position="257"/>
    </location>
</feature>
<accession>A0A9P6PKG9</accession>
<keyword evidence="3" id="KW-1185">Reference proteome</keyword>
<dbReference type="EMBL" id="JAAAJA010000922">
    <property type="protein sequence ID" value="KAG0248795.1"/>
    <property type="molecule type" value="Genomic_DNA"/>
</dbReference>
<feature type="compositionally biased region" description="Polar residues" evidence="1">
    <location>
        <begin position="63"/>
        <end position="77"/>
    </location>
</feature>
<feature type="compositionally biased region" description="Polar residues" evidence="1">
    <location>
        <begin position="99"/>
        <end position="141"/>
    </location>
</feature>
<dbReference type="Proteomes" id="UP000726737">
    <property type="component" value="Unassembled WGS sequence"/>
</dbReference>
<feature type="region of interest" description="Disordered" evidence="1">
    <location>
        <begin position="16"/>
        <end position="50"/>
    </location>
</feature>
<proteinExistence type="predicted"/>
<gene>
    <name evidence="2" type="ORF">BG011_009914</name>
</gene>
<dbReference type="AlphaFoldDB" id="A0A9P6PKG9"/>
<reference evidence="2" key="1">
    <citation type="journal article" date="2020" name="Fungal Divers.">
        <title>Resolving the Mortierellaceae phylogeny through synthesis of multi-gene phylogenetics and phylogenomics.</title>
        <authorList>
            <person name="Vandepol N."/>
            <person name="Liber J."/>
            <person name="Desiro A."/>
            <person name="Na H."/>
            <person name="Kennedy M."/>
            <person name="Barry K."/>
            <person name="Grigoriev I.V."/>
            <person name="Miller A.N."/>
            <person name="O'Donnell K."/>
            <person name="Stajich J.E."/>
            <person name="Bonito G."/>
        </authorList>
    </citation>
    <scope>NUCLEOTIDE SEQUENCE</scope>
    <source>
        <strain evidence="2">KOD948</strain>
    </source>
</reference>
<feature type="region of interest" description="Disordered" evidence="1">
    <location>
        <begin position="63"/>
        <end position="269"/>
    </location>
</feature>
<name>A0A9P6PKG9_9FUNG</name>
<organism evidence="2 3">
    <name type="scientific">Mortierella polycephala</name>
    <dbReference type="NCBI Taxonomy" id="41804"/>
    <lineage>
        <taxon>Eukaryota</taxon>
        <taxon>Fungi</taxon>
        <taxon>Fungi incertae sedis</taxon>
        <taxon>Mucoromycota</taxon>
        <taxon>Mortierellomycotina</taxon>
        <taxon>Mortierellomycetes</taxon>
        <taxon>Mortierellales</taxon>
        <taxon>Mortierellaceae</taxon>
        <taxon>Mortierella</taxon>
    </lineage>
</organism>
<evidence type="ECO:0000313" key="3">
    <source>
        <dbReference type="Proteomes" id="UP000726737"/>
    </source>
</evidence>
<evidence type="ECO:0000313" key="2">
    <source>
        <dbReference type="EMBL" id="KAG0248795.1"/>
    </source>
</evidence>
<sequence>MSQAPDLEALRAAVLLSRKQPASSTTLTSTSDLDPSSVPPMASGATAATKWTSSVASNDLVAGSTSQAPTISALQQRQRAHPLIDREEGEISDDESQNKKQQSKASTGFNYQNTTPVPFNHQPQQDQLTSPSTKAPITSSRANKDQEYNTQNQDFSTLIEEYQLQKSRSGIQERPPVPSDQHAENFDIPGLGQVRSRGRPHIQSEPDTRWRPSATIRPSETTRARRRREARGSRESKRQQQEASMEGMETHFQRDRSSVQPHDPQFPLHAPRTLRHEQSAPPADVSFTGASCNGITPDLTMGLTARQPEAIKLYKCSSSRAKLFLQHRVHNI</sequence>
<feature type="compositionally biased region" description="Basic and acidic residues" evidence="1">
    <location>
        <begin position="230"/>
        <end position="240"/>
    </location>
</feature>
<evidence type="ECO:0000256" key="1">
    <source>
        <dbReference type="SAM" id="MobiDB-lite"/>
    </source>
</evidence>
<feature type="compositionally biased region" description="Low complexity" evidence="1">
    <location>
        <begin position="23"/>
        <end position="36"/>
    </location>
</feature>
<protein>
    <submittedName>
        <fullName evidence="2">Uncharacterized protein</fullName>
    </submittedName>
</protein>